<evidence type="ECO:0000259" key="2">
    <source>
        <dbReference type="Pfam" id="PF23622"/>
    </source>
</evidence>
<dbReference type="PANTHER" id="PTHR34145:SF43">
    <property type="entry name" value="F-BOX DOMAIN PROTEIN"/>
    <property type="match status" value="1"/>
</dbReference>
<accession>A0A835A421</accession>
<dbReference type="PANTHER" id="PTHR34145">
    <property type="entry name" value="OS02G0105600 PROTEIN"/>
    <property type="match status" value="1"/>
</dbReference>
<dbReference type="SUPFAM" id="SSF52058">
    <property type="entry name" value="L domain-like"/>
    <property type="match status" value="1"/>
</dbReference>
<gene>
    <name evidence="3" type="ORF">HU200_064497</name>
</gene>
<feature type="signal peptide" evidence="1">
    <location>
        <begin position="1"/>
        <end position="17"/>
    </location>
</feature>
<organism evidence="3 4">
    <name type="scientific">Digitaria exilis</name>
    <dbReference type="NCBI Taxonomy" id="1010633"/>
    <lineage>
        <taxon>Eukaryota</taxon>
        <taxon>Viridiplantae</taxon>
        <taxon>Streptophyta</taxon>
        <taxon>Embryophyta</taxon>
        <taxon>Tracheophyta</taxon>
        <taxon>Spermatophyta</taxon>
        <taxon>Magnoliopsida</taxon>
        <taxon>Liliopsida</taxon>
        <taxon>Poales</taxon>
        <taxon>Poaceae</taxon>
        <taxon>PACMAD clade</taxon>
        <taxon>Panicoideae</taxon>
        <taxon>Panicodae</taxon>
        <taxon>Paniceae</taxon>
        <taxon>Anthephorinae</taxon>
        <taxon>Digitaria</taxon>
    </lineage>
</organism>
<proteinExistence type="predicted"/>
<dbReference type="EMBL" id="JACEFO010002804">
    <property type="protein sequence ID" value="KAF8648798.1"/>
    <property type="molecule type" value="Genomic_DNA"/>
</dbReference>
<evidence type="ECO:0000313" key="4">
    <source>
        <dbReference type="Proteomes" id="UP000636709"/>
    </source>
</evidence>
<feature type="chain" id="PRO_5032722539" description="At1g61320/AtMIF1 LRR domain-containing protein" evidence="1">
    <location>
        <begin position="18"/>
        <end position="459"/>
    </location>
</feature>
<protein>
    <recommendedName>
        <fullName evidence="2">At1g61320/AtMIF1 LRR domain-containing protein</fullName>
    </recommendedName>
</protein>
<sequence length="459" mass="51778">MLFHMLLMFLFLPSKSTFRLYNSNVELVCFFLFLCMQDVLQHIHSLMPMQDAARAACASRSFLNSWICHPNLYFSKDTLGFNENACQKDESVRLFYSKVDHILERHSGIGIEELTLILVPFGAKYNFPRSVLLNGSGDSIQYLHLTNCSFRPTVTFGGLRSLTKLHLCLVRITGDELGLLLSHSLALEKLELVSCDRIVYLKIPPLLQRLNYLEVCSCAKLKVINNEAPNVSSFTFGGSSTVQLSLGETSQMKSLIMYCCGSVFFARAELPSSMPNLEALTVHSHTERAYAPMLCSKFLHLRRLSIALTGASFYPTYDYLSLASYFDAAPSLETFNLNNVSIFADPADLRQMRELQHHNLRIVSITGFSSAKSLIELTCHVLKSMISLECMTLEAPQSCVRCTDRDNKSGKCSPLERDILTEGHRAVMAIRRYIEPRVPFTVKLHVLEPCSCHAVDLYY</sequence>
<name>A0A835A421_9POAL</name>
<feature type="domain" description="At1g61320/AtMIF1 LRR" evidence="2">
    <location>
        <begin position="95"/>
        <end position="451"/>
    </location>
</feature>
<dbReference type="Gene3D" id="3.80.10.10">
    <property type="entry name" value="Ribonuclease Inhibitor"/>
    <property type="match status" value="1"/>
</dbReference>
<dbReference type="InterPro" id="IPR053772">
    <property type="entry name" value="At1g61320/At1g61330-like"/>
</dbReference>
<dbReference type="Pfam" id="PF23622">
    <property type="entry name" value="LRR_At1g61320_AtMIF1"/>
    <property type="match status" value="1"/>
</dbReference>
<dbReference type="OrthoDB" id="596770at2759"/>
<dbReference type="Proteomes" id="UP000636709">
    <property type="component" value="Unassembled WGS sequence"/>
</dbReference>
<keyword evidence="1" id="KW-0732">Signal</keyword>
<evidence type="ECO:0000313" key="3">
    <source>
        <dbReference type="EMBL" id="KAF8648798.1"/>
    </source>
</evidence>
<dbReference type="InterPro" id="IPR055357">
    <property type="entry name" value="LRR_At1g61320_AtMIF1"/>
</dbReference>
<keyword evidence="4" id="KW-1185">Reference proteome</keyword>
<dbReference type="InterPro" id="IPR032675">
    <property type="entry name" value="LRR_dom_sf"/>
</dbReference>
<reference evidence="3" key="1">
    <citation type="submission" date="2020-07" db="EMBL/GenBank/DDBJ databases">
        <title>Genome sequence and genetic diversity analysis of an under-domesticated orphan crop, white fonio (Digitaria exilis).</title>
        <authorList>
            <person name="Bennetzen J.L."/>
            <person name="Chen S."/>
            <person name="Ma X."/>
            <person name="Wang X."/>
            <person name="Yssel A.E.J."/>
            <person name="Chaluvadi S.R."/>
            <person name="Johnson M."/>
            <person name="Gangashetty P."/>
            <person name="Hamidou F."/>
            <person name="Sanogo M.D."/>
            <person name="Zwaenepoel A."/>
            <person name="Wallace J."/>
            <person name="Van De Peer Y."/>
            <person name="Van Deynze A."/>
        </authorList>
    </citation>
    <scope>NUCLEOTIDE SEQUENCE</scope>
    <source>
        <tissue evidence="3">Leaves</tissue>
    </source>
</reference>
<evidence type="ECO:0000256" key="1">
    <source>
        <dbReference type="SAM" id="SignalP"/>
    </source>
</evidence>
<comment type="caution">
    <text evidence="3">The sequence shown here is derived from an EMBL/GenBank/DDBJ whole genome shotgun (WGS) entry which is preliminary data.</text>
</comment>
<dbReference type="AlphaFoldDB" id="A0A835A421"/>